<proteinExistence type="predicted"/>
<organism evidence="1 2">
    <name type="scientific">Yinghuangia aomiensis</name>
    <dbReference type="NCBI Taxonomy" id="676205"/>
    <lineage>
        <taxon>Bacteria</taxon>
        <taxon>Bacillati</taxon>
        <taxon>Actinomycetota</taxon>
        <taxon>Actinomycetes</taxon>
        <taxon>Kitasatosporales</taxon>
        <taxon>Streptomycetaceae</taxon>
        <taxon>Yinghuangia</taxon>
    </lineage>
</organism>
<sequence length="158" mass="16978">MDGKTGDTGADFTLADAVLLARRAHEGQLDKGGKPYIAHPLRVMAAVDGDAAKMAAVLHDVIEDTEVSAVDLRHAGCPERVVVAVVALSKEPREPLESSMARAAADPIALVVKRADIADNRSEVRLGQLDPATQVRLRAKYERSLDLLERFAADYAHS</sequence>
<accession>A0ABP9H5D6</accession>
<dbReference type="Proteomes" id="UP001500466">
    <property type="component" value="Unassembled WGS sequence"/>
</dbReference>
<protein>
    <submittedName>
        <fullName evidence="1">HD domain-containing protein</fullName>
    </submittedName>
</protein>
<reference evidence="2" key="1">
    <citation type="journal article" date="2019" name="Int. J. Syst. Evol. Microbiol.">
        <title>The Global Catalogue of Microorganisms (GCM) 10K type strain sequencing project: providing services to taxonomists for standard genome sequencing and annotation.</title>
        <authorList>
            <consortium name="The Broad Institute Genomics Platform"/>
            <consortium name="The Broad Institute Genome Sequencing Center for Infectious Disease"/>
            <person name="Wu L."/>
            <person name="Ma J."/>
        </authorList>
    </citation>
    <scope>NUCLEOTIDE SEQUENCE [LARGE SCALE GENOMIC DNA]</scope>
    <source>
        <strain evidence="2">JCM 17986</strain>
    </source>
</reference>
<dbReference type="EMBL" id="BAABHS010000007">
    <property type="protein sequence ID" value="GAA4960085.1"/>
    <property type="molecule type" value="Genomic_DNA"/>
</dbReference>
<dbReference type="RefSeq" id="WP_345675384.1">
    <property type="nucleotide sequence ID" value="NZ_BAABHS010000007.1"/>
</dbReference>
<evidence type="ECO:0000313" key="2">
    <source>
        <dbReference type="Proteomes" id="UP001500466"/>
    </source>
</evidence>
<name>A0ABP9H5D6_9ACTN</name>
<keyword evidence="2" id="KW-1185">Reference proteome</keyword>
<dbReference type="SUPFAM" id="SSF109604">
    <property type="entry name" value="HD-domain/PDEase-like"/>
    <property type="match status" value="1"/>
</dbReference>
<gene>
    <name evidence="1" type="ORF">GCM10023205_24050</name>
</gene>
<evidence type="ECO:0000313" key="1">
    <source>
        <dbReference type="EMBL" id="GAA4960085.1"/>
    </source>
</evidence>
<dbReference type="Gene3D" id="1.10.3210.10">
    <property type="entry name" value="Hypothetical protein af1432"/>
    <property type="match status" value="1"/>
</dbReference>
<comment type="caution">
    <text evidence="1">The sequence shown here is derived from an EMBL/GenBank/DDBJ whole genome shotgun (WGS) entry which is preliminary data.</text>
</comment>